<dbReference type="RefSeq" id="WP_076429501.1">
    <property type="nucleotide sequence ID" value="NZ_FTMP01000013.1"/>
</dbReference>
<dbReference type="EMBL" id="FTMP01000013">
    <property type="protein sequence ID" value="SIR02887.1"/>
    <property type="molecule type" value="Genomic_DNA"/>
</dbReference>
<evidence type="ECO:0000256" key="9">
    <source>
        <dbReference type="PIRSR" id="PIRSR001589-2"/>
    </source>
</evidence>
<feature type="domain" description="Glutamine amidotransferase type-2" evidence="11">
    <location>
        <begin position="2"/>
        <end position="217"/>
    </location>
</feature>
<sequence>MCGLIAVRDFSATSNLEPAVQRALASLARRGPDGEGLATVEQTPRTVLGHRRLAIYDTRTVAAQPMLCPDTGNSLVFNGAIYNFRSLRDELRASGCVFRTDSDTEVLLHGWRVWGEELFARCNGMWALVIWDAASGDLVYCRDRLGIKPLYLCNDGQTAILASEISAIADFRGGYPPPNPEKLFDFLVTSYSEQSHATFFQGIQAVPPGQVYRLSRTGRTRARAYHHWPQPGELEPLDAEALHALLTDAVSLRLRADVPVASLLSGGLDSSIITHLALKASDSPQHRLEGAFTYAYHEAEHAAVDESAKAAAFMHASGRPDLHRIVRFAAIPSADELMSLVGVQGEPFATPSILASFRTYRAIAEQGFKVVLGGEGADELLGGYTVRYHPLAVRSALHQGQWRQAAKLMGHRTFPRSLLLNRMIWDMPLSVITPLLRRLRPSVQAISGDLWSAQRQRMEAIRDNARLDLEQRLRDDQLSSLLPRVLRMADRTSMDAGIELRSPFMDYRLVERALVTPAAERVGERYSKVLLRTAFRNELPASVVETPKNTGFGHAEQFLLRRLPWEPLLEDLPAELGSFIDVASLRRRLSDPHTEHSTLWQALSVALWYRRFYA</sequence>
<comment type="pathway">
    <text evidence="1">Amino-acid biosynthesis; L-asparagine biosynthesis; L-asparagine from L-aspartate (L-Gln route): step 1/1.</text>
</comment>
<evidence type="ECO:0000256" key="2">
    <source>
        <dbReference type="ARBA" id="ARBA00005752"/>
    </source>
</evidence>
<evidence type="ECO:0000256" key="4">
    <source>
        <dbReference type="ARBA" id="ARBA00022741"/>
    </source>
</evidence>
<dbReference type="PIRSF" id="PIRSF001589">
    <property type="entry name" value="Asn_synthetase_glu-h"/>
    <property type="match status" value="1"/>
</dbReference>
<feature type="binding site" evidence="9">
    <location>
        <position position="103"/>
    </location>
    <ligand>
        <name>L-glutamine</name>
        <dbReference type="ChEBI" id="CHEBI:58359"/>
    </ligand>
</feature>
<dbReference type="SUPFAM" id="SSF52402">
    <property type="entry name" value="Adenine nucleotide alpha hydrolases-like"/>
    <property type="match status" value="1"/>
</dbReference>
<dbReference type="CDD" id="cd00712">
    <property type="entry name" value="AsnB"/>
    <property type="match status" value="1"/>
</dbReference>
<dbReference type="InterPro" id="IPR014729">
    <property type="entry name" value="Rossmann-like_a/b/a_fold"/>
</dbReference>
<dbReference type="Gene3D" id="3.60.20.10">
    <property type="entry name" value="Glutamine Phosphoribosylpyrophosphate, subunit 1, domain 1"/>
    <property type="match status" value="1"/>
</dbReference>
<evidence type="ECO:0000256" key="6">
    <source>
        <dbReference type="ARBA" id="ARBA00022962"/>
    </source>
</evidence>
<evidence type="ECO:0000256" key="10">
    <source>
        <dbReference type="PIRSR" id="PIRSR001589-3"/>
    </source>
</evidence>
<name>A0A1N6XKV0_AQUAC</name>
<keyword evidence="4 9" id="KW-0547">Nucleotide-binding</keyword>
<reference evidence="12 13" key="1">
    <citation type="submission" date="2017-01" db="EMBL/GenBank/DDBJ databases">
        <authorList>
            <person name="Mah S.A."/>
            <person name="Swanson W.J."/>
            <person name="Moy G.W."/>
            <person name="Vacquier V.D."/>
        </authorList>
    </citation>
    <scope>NUCLEOTIDE SEQUENCE [LARGE SCALE GENOMIC DNA]</scope>
    <source>
        <strain evidence="12 13">RU36E</strain>
    </source>
</reference>
<evidence type="ECO:0000259" key="11">
    <source>
        <dbReference type="PROSITE" id="PS51278"/>
    </source>
</evidence>
<evidence type="ECO:0000256" key="1">
    <source>
        <dbReference type="ARBA" id="ARBA00005187"/>
    </source>
</evidence>
<dbReference type="EC" id="6.3.5.4" evidence="3"/>
<dbReference type="Gene3D" id="3.40.50.620">
    <property type="entry name" value="HUPs"/>
    <property type="match status" value="2"/>
</dbReference>
<evidence type="ECO:0000256" key="7">
    <source>
        <dbReference type="ARBA" id="ARBA00048741"/>
    </source>
</evidence>
<accession>A0A1N6XKV0</accession>
<dbReference type="GO" id="GO:0004066">
    <property type="term" value="F:asparagine synthase (glutamine-hydrolyzing) activity"/>
    <property type="evidence" value="ECO:0007669"/>
    <property type="project" value="UniProtKB-EC"/>
</dbReference>
<keyword evidence="8" id="KW-0061">Asparagine biosynthesis</keyword>
<dbReference type="InterPro" id="IPR033738">
    <property type="entry name" value="AsnB_N"/>
</dbReference>
<dbReference type="PROSITE" id="PS51278">
    <property type="entry name" value="GATASE_TYPE_2"/>
    <property type="match status" value="1"/>
</dbReference>
<keyword evidence="5 9" id="KW-0067">ATP-binding</keyword>
<dbReference type="InterPro" id="IPR017932">
    <property type="entry name" value="GATase_2_dom"/>
</dbReference>
<dbReference type="InterPro" id="IPR051786">
    <property type="entry name" value="ASN_synthetase/amidase"/>
</dbReference>
<dbReference type="AlphaFoldDB" id="A0A1N6XKV0"/>
<evidence type="ECO:0000256" key="5">
    <source>
        <dbReference type="ARBA" id="ARBA00022840"/>
    </source>
</evidence>
<feature type="active site" description="For GATase activity" evidence="8">
    <location>
        <position position="2"/>
    </location>
</feature>
<feature type="binding site" evidence="9">
    <location>
        <position position="263"/>
    </location>
    <ligand>
        <name>ATP</name>
        <dbReference type="ChEBI" id="CHEBI:30616"/>
    </ligand>
</feature>
<comment type="catalytic activity">
    <reaction evidence="7">
        <text>L-aspartate + L-glutamine + ATP + H2O = L-asparagine + L-glutamate + AMP + diphosphate + H(+)</text>
        <dbReference type="Rhea" id="RHEA:12228"/>
        <dbReference type="ChEBI" id="CHEBI:15377"/>
        <dbReference type="ChEBI" id="CHEBI:15378"/>
        <dbReference type="ChEBI" id="CHEBI:29985"/>
        <dbReference type="ChEBI" id="CHEBI:29991"/>
        <dbReference type="ChEBI" id="CHEBI:30616"/>
        <dbReference type="ChEBI" id="CHEBI:33019"/>
        <dbReference type="ChEBI" id="CHEBI:58048"/>
        <dbReference type="ChEBI" id="CHEBI:58359"/>
        <dbReference type="ChEBI" id="CHEBI:456215"/>
        <dbReference type="EC" id="6.3.5.4"/>
    </reaction>
</comment>
<dbReference type="CDD" id="cd01991">
    <property type="entry name" value="Asn_synthase_B_C"/>
    <property type="match status" value="1"/>
</dbReference>
<evidence type="ECO:0000313" key="12">
    <source>
        <dbReference type="EMBL" id="SIR02887.1"/>
    </source>
</evidence>
<dbReference type="Pfam" id="PF00733">
    <property type="entry name" value="Asn_synthase"/>
    <property type="match status" value="1"/>
</dbReference>
<evidence type="ECO:0000313" key="13">
    <source>
        <dbReference type="Proteomes" id="UP000185841"/>
    </source>
</evidence>
<dbReference type="Proteomes" id="UP000185841">
    <property type="component" value="Unassembled WGS sequence"/>
</dbReference>
<dbReference type="Pfam" id="PF13537">
    <property type="entry name" value="GATase_7"/>
    <property type="match status" value="1"/>
</dbReference>
<protein>
    <recommendedName>
        <fullName evidence="3">asparagine synthase (glutamine-hydrolyzing)</fullName>
        <ecNumber evidence="3">6.3.5.4</ecNumber>
    </recommendedName>
</protein>
<dbReference type="PANTHER" id="PTHR43284">
    <property type="entry name" value="ASPARAGINE SYNTHETASE (GLUTAMINE-HYDROLYZING)"/>
    <property type="match status" value="1"/>
</dbReference>
<organism evidence="12 13">
    <name type="scientific">Aquipseudomonas alcaligenes</name>
    <name type="common">Pseudomonas alcaligenes</name>
    <dbReference type="NCBI Taxonomy" id="43263"/>
    <lineage>
        <taxon>Bacteria</taxon>
        <taxon>Pseudomonadati</taxon>
        <taxon>Pseudomonadota</taxon>
        <taxon>Gammaproteobacteria</taxon>
        <taxon>Pseudomonadales</taxon>
        <taxon>Pseudomonadaceae</taxon>
        <taxon>Aquipseudomonas</taxon>
    </lineage>
</organism>
<dbReference type="GO" id="GO:0006529">
    <property type="term" value="P:asparagine biosynthetic process"/>
    <property type="evidence" value="ECO:0007669"/>
    <property type="project" value="UniProtKB-KW"/>
</dbReference>
<dbReference type="InterPro" id="IPR006426">
    <property type="entry name" value="Asn_synth_AEB"/>
</dbReference>
<dbReference type="InterPro" id="IPR029055">
    <property type="entry name" value="Ntn_hydrolases_N"/>
</dbReference>
<evidence type="ECO:0000256" key="3">
    <source>
        <dbReference type="ARBA" id="ARBA00012737"/>
    </source>
</evidence>
<proteinExistence type="inferred from homology"/>
<dbReference type="InterPro" id="IPR001962">
    <property type="entry name" value="Asn_synthase"/>
</dbReference>
<evidence type="ECO:0000256" key="8">
    <source>
        <dbReference type="PIRSR" id="PIRSR001589-1"/>
    </source>
</evidence>
<keyword evidence="6 8" id="KW-0315">Glutamine amidotransferase</keyword>
<feature type="site" description="Important for beta-aspartyl-AMP intermediate formation" evidence="10">
    <location>
        <position position="375"/>
    </location>
</feature>
<gene>
    <name evidence="12" type="ORF">SAMN05878282_11336</name>
</gene>
<dbReference type="GO" id="GO:0005829">
    <property type="term" value="C:cytosol"/>
    <property type="evidence" value="ECO:0007669"/>
    <property type="project" value="TreeGrafter"/>
</dbReference>
<dbReference type="PANTHER" id="PTHR43284:SF1">
    <property type="entry name" value="ASPARAGINE SYNTHETASE"/>
    <property type="match status" value="1"/>
</dbReference>
<dbReference type="NCBIfam" id="TIGR01536">
    <property type="entry name" value="asn_synth_AEB"/>
    <property type="match status" value="1"/>
</dbReference>
<keyword evidence="8" id="KW-0028">Amino-acid biosynthesis</keyword>
<dbReference type="GO" id="GO:0005524">
    <property type="term" value="F:ATP binding"/>
    <property type="evidence" value="ECO:0007669"/>
    <property type="project" value="UniProtKB-KW"/>
</dbReference>
<comment type="similarity">
    <text evidence="2">Belongs to the asparagine synthetase family.</text>
</comment>
<dbReference type="SUPFAM" id="SSF56235">
    <property type="entry name" value="N-terminal nucleophile aminohydrolases (Ntn hydrolases)"/>
    <property type="match status" value="1"/>
</dbReference>